<proteinExistence type="predicted"/>
<evidence type="ECO:0000313" key="7">
    <source>
        <dbReference type="Proteomes" id="UP000005561"/>
    </source>
</evidence>
<dbReference type="GO" id="GO:0016788">
    <property type="term" value="F:hydrolase activity, acting on ester bonds"/>
    <property type="evidence" value="ECO:0007669"/>
    <property type="project" value="InterPro"/>
</dbReference>
<dbReference type="Pfam" id="PF24827">
    <property type="entry name" value="AstE_AspA_cat"/>
    <property type="match status" value="1"/>
</dbReference>
<protein>
    <submittedName>
        <fullName evidence="6">Succinylglutamate desuccinylase/aspartoacylase family protein</fullName>
    </submittedName>
</protein>
<comment type="cofactor">
    <cofactor evidence="1">
        <name>Zn(2+)</name>
        <dbReference type="ChEBI" id="CHEBI:29105"/>
    </cofactor>
</comment>
<gene>
    <name evidence="6" type="ORF">BRYFOR_05540</name>
</gene>
<dbReference type="PANTHER" id="PTHR37326">
    <property type="entry name" value="BLL3975 PROTEIN"/>
    <property type="match status" value="1"/>
</dbReference>
<feature type="domain" description="Succinylglutamate desuccinylase/Aspartoacylase catalytic" evidence="5">
    <location>
        <begin position="33"/>
        <end position="216"/>
    </location>
</feature>
<evidence type="ECO:0000256" key="2">
    <source>
        <dbReference type="ARBA" id="ARBA00022723"/>
    </source>
</evidence>
<evidence type="ECO:0000256" key="4">
    <source>
        <dbReference type="ARBA" id="ARBA00022833"/>
    </source>
</evidence>
<dbReference type="Proteomes" id="UP000005561">
    <property type="component" value="Unassembled WGS sequence"/>
</dbReference>
<dbReference type="Gene3D" id="3.40.630.10">
    <property type="entry name" value="Zn peptidases"/>
    <property type="match status" value="1"/>
</dbReference>
<dbReference type="InterPro" id="IPR053138">
    <property type="entry name" value="N-alpha-Ac-DABA_deacetylase"/>
</dbReference>
<dbReference type="AlphaFoldDB" id="C6LA98"/>
<dbReference type="GO" id="GO:0046872">
    <property type="term" value="F:metal ion binding"/>
    <property type="evidence" value="ECO:0007669"/>
    <property type="project" value="UniProtKB-KW"/>
</dbReference>
<dbReference type="InterPro" id="IPR055438">
    <property type="entry name" value="AstE_AspA_cat"/>
</dbReference>
<sequence>MILEVSKADLPVGEHLLIQKNRIQPEKLSGTEKRIAIVTGTHGDELEGQFVCCALQRRIAEHPEFLKGIVDIYPALNPLGIESITRSIPIFDLDMNRIFPGSREGGIAENCAADIIEDIKGADICVDIHSSNIFLMEIPQVRINEQTAKELVPLAKHLNVDFVWVHASATVLESTLAYSLNQAGVPTLVVEMGVGMRITRQYCDQLTEGLLNLMKELGMWEGETGPVIEPVISTDHHVGFINANASGIFVPSVEHGDYVREGQHMGDILHPLTGKTAERVCAPMAGMVFTRREYPIVYSGSLLARILGGVIS</sequence>
<reference evidence="6" key="1">
    <citation type="submission" date="2009-07" db="EMBL/GenBank/DDBJ databases">
        <authorList>
            <person name="Weinstock G."/>
            <person name="Sodergren E."/>
            <person name="Clifton S."/>
            <person name="Fulton L."/>
            <person name="Fulton B."/>
            <person name="Courtney L."/>
            <person name="Fronick C."/>
            <person name="Harrison M."/>
            <person name="Strong C."/>
            <person name="Farmer C."/>
            <person name="Delahaunty K."/>
            <person name="Markovic C."/>
            <person name="Hall O."/>
            <person name="Minx P."/>
            <person name="Tomlinson C."/>
            <person name="Mitreva M."/>
            <person name="Nelson J."/>
            <person name="Hou S."/>
            <person name="Wollam A."/>
            <person name="Pepin K.H."/>
            <person name="Johnson M."/>
            <person name="Bhonagiri V."/>
            <person name="Nash W.E."/>
            <person name="Warren W."/>
            <person name="Chinwalla A."/>
            <person name="Mardis E.R."/>
            <person name="Wilson R.K."/>
        </authorList>
    </citation>
    <scope>NUCLEOTIDE SEQUENCE [LARGE SCALE GENOMIC DNA]</scope>
    <source>
        <strain evidence="6">DSM 14469</strain>
    </source>
</reference>
<dbReference type="SUPFAM" id="SSF53187">
    <property type="entry name" value="Zn-dependent exopeptidases"/>
    <property type="match status" value="1"/>
</dbReference>
<evidence type="ECO:0000256" key="1">
    <source>
        <dbReference type="ARBA" id="ARBA00001947"/>
    </source>
</evidence>
<dbReference type="PANTHER" id="PTHR37326:SF1">
    <property type="entry name" value="BLL3975 PROTEIN"/>
    <property type="match status" value="1"/>
</dbReference>
<dbReference type="STRING" id="168384.SAMN05660368_02197"/>
<evidence type="ECO:0000256" key="3">
    <source>
        <dbReference type="ARBA" id="ARBA00022801"/>
    </source>
</evidence>
<organism evidence="6 7">
    <name type="scientific">Marvinbryantia formatexigens DSM 14469</name>
    <dbReference type="NCBI Taxonomy" id="478749"/>
    <lineage>
        <taxon>Bacteria</taxon>
        <taxon>Bacillati</taxon>
        <taxon>Bacillota</taxon>
        <taxon>Clostridia</taxon>
        <taxon>Lachnospirales</taxon>
        <taxon>Lachnospiraceae</taxon>
        <taxon>Marvinbryantia</taxon>
    </lineage>
</organism>
<keyword evidence="4" id="KW-0862">Zinc</keyword>
<comment type="caution">
    <text evidence="6">The sequence shown here is derived from an EMBL/GenBank/DDBJ whole genome shotgun (WGS) entry which is preliminary data.</text>
</comment>
<keyword evidence="7" id="KW-1185">Reference proteome</keyword>
<dbReference type="OrthoDB" id="9782876at2"/>
<evidence type="ECO:0000259" key="5">
    <source>
        <dbReference type="Pfam" id="PF24827"/>
    </source>
</evidence>
<keyword evidence="2" id="KW-0479">Metal-binding</keyword>
<dbReference type="CDD" id="cd06253">
    <property type="entry name" value="M14_ASTE_ASPA-like"/>
    <property type="match status" value="1"/>
</dbReference>
<dbReference type="EMBL" id="ACCL02000002">
    <property type="protein sequence ID" value="EET62505.1"/>
    <property type="molecule type" value="Genomic_DNA"/>
</dbReference>
<dbReference type="RefSeq" id="WP_006860340.1">
    <property type="nucleotide sequence ID" value="NZ_ACCL02000002.1"/>
</dbReference>
<accession>C6LA98</accession>
<name>C6LA98_9FIRM</name>
<dbReference type="eggNOG" id="COG3608">
    <property type="taxonomic scope" value="Bacteria"/>
</dbReference>
<evidence type="ECO:0000313" key="6">
    <source>
        <dbReference type="EMBL" id="EET62505.1"/>
    </source>
</evidence>
<keyword evidence="3" id="KW-0378">Hydrolase</keyword>